<evidence type="ECO:0000256" key="1">
    <source>
        <dbReference type="SAM" id="Phobius"/>
    </source>
</evidence>
<feature type="transmembrane region" description="Helical" evidence="1">
    <location>
        <begin position="64"/>
        <end position="85"/>
    </location>
</feature>
<proteinExistence type="predicted"/>
<dbReference type="AlphaFoldDB" id="A0AAD1IW26"/>
<dbReference type="RefSeq" id="WP_234880378.1">
    <property type="nucleotide sequence ID" value="NZ_AP022586.1"/>
</dbReference>
<name>A0AAD1IW26_9MYCO</name>
<sequence>MNGVLSRLRRVLSTEVSVADLLEAAMWLAIPYLVVGMVFTFAHPEYPAFFEGRLATRLPAGADLAGFGQTMLLWPVLLIADHICVA</sequence>
<evidence type="ECO:0000313" key="3">
    <source>
        <dbReference type="Proteomes" id="UP000466607"/>
    </source>
</evidence>
<evidence type="ECO:0000313" key="2">
    <source>
        <dbReference type="EMBL" id="BBY18843.1"/>
    </source>
</evidence>
<keyword evidence="3" id="KW-1185">Reference proteome</keyword>
<feature type="transmembrane region" description="Helical" evidence="1">
    <location>
        <begin position="21"/>
        <end position="44"/>
    </location>
</feature>
<organism evidence="2 3">
    <name type="scientific">Mycolicibacterium litorale</name>
    <dbReference type="NCBI Taxonomy" id="758802"/>
    <lineage>
        <taxon>Bacteria</taxon>
        <taxon>Bacillati</taxon>
        <taxon>Actinomycetota</taxon>
        <taxon>Actinomycetes</taxon>
        <taxon>Mycobacteriales</taxon>
        <taxon>Mycobacteriaceae</taxon>
        <taxon>Mycolicibacterium</taxon>
    </lineage>
</organism>
<keyword evidence="1" id="KW-0812">Transmembrane</keyword>
<dbReference type="Proteomes" id="UP000466607">
    <property type="component" value="Chromosome"/>
</dbReference>
<dbReference type="EMBL" id="AP022586">
    <property type="protein sequence ID" value="BBY18843.1"/>
    <property type="molecule type" value="Genomic_DNA"/>
</dbReference>
<keyword evidence="1" id="KW-1133">Transmembrane helix</keyword>
<accession>A0AAD1IW26</accession>
<gene>
    <name evidence="2" type="ORF">MLIT_44350</name>
</gene>
<reference evidence="2 3" key="1">
    <citation type="journal article" date="2019" name="Emerg. Microbes Infect.">
        <title>Comprehensive subspecies identification of 175 nontuberculous mycobacteria species based on 7547 genomic profiles.</title>
        <authorList>
            <person name="Matsumoto Y."/>
            <person name="Kinjo T."/>
            <person name="Motooka D."/>
            <person name="Nabeya D."/>
            <person name="Jung N."/>
            <person name="Uechi K."/>
            <person name="Horii T."/>
            <person name="Iida T."/>
            <person name="Fujita J."/>
            <person name="Nakamura S."/>
        </authorList>
    </citation>
    <scope>NUCLEOTIDE SEQUENCE [LARGE SCALE GENOMIC DNA]</scope>
    <source>
        <strain evidence="2 3">JCM 17423</strain>
    </source>
</reference>
<protein>
    <submittedName>
        <fullName evidence="2">Uncharacterized protein</fullName>
    </submittedName>
</protein>
<keyword evidence="1" id="KW-0472">Membrane</keyword>